<proteinExistence type="predicted"/>
<dbReference type="AlphaFoldDB" id="C4K567"/>
<evidence type="ECO:0000313" key="1">
    <source>
        <dbReference type="EMBL" id="ACQ67710.1"/>
    </source>
</evidence>
<evidence type="ECO:0000313" key="2">
    <source>
        <dbReference type="Proteomes" id="UP000002334"/>
    </source>
</evidence>
<dbReference type="Proteomes" id="UP000002334">
    <property type="component" value="Chromosome"/>
</dbReference>
<protein>
    <submittedName>
        <fullName evidence="1">Uncharacterized protein</fullName>
    </submittedName>
</protein>
<gene>
    <name evidence="1" type="ordered locus">HDEF_1012</name>
</gene>
<accession>C4K567</accession>
<dbReference type="STRING" id="572265.HDEF_1012"/>
<keyword evidence="2" id="KW-1185">Reference proteome</keyword>
<name>C4K567_HAMD5</name>
<reference evidence="1 2" key="1">
    <citation type="journal article" date="2009" name="Proc. Natl. Acad. Sci. U.S.A.">
        <title>Hamiltonella defensa, genome evolution of protective bacterial endosymbiont from pathogenic ancestors.</title>
        <authorList>
            <person name="Degnan P.H."/>
            <person name="Yu Y."/>
            <person name="Sisneros N."/>
            <person name="Wing R.A."/>
            <person name="Moran N.A."/>
        </authorList>
    </citation>
    <scope>NUCLEOTIDE SEQUENCE [LARGE SCALE GENOMIC DNA]</scope>
    <source>
        <strain evidence="2">5AT</strain>
    </source>
</reference>
<dbReference type="EMBL" id="CP001277">
    <property type="protein sequence ID" value="ACQ67710.1"/>
    <property type="molecule type" value="Genomic_DNA"/>
</dbReference>
<organism evidence="1 2">
    <name type="scientific">Hamiltonella defensa subsp. Acyrthosiphon pisum (strain 5AT)</name>
    <dbReference type="NCBI Taxonomy" id="572265"/>
    <lineage>
        <taxon>Bacteria</taxon>
        <taxon>Pseudomonadati</taxon>
        <taxon>Pseudomonadota</taxon>
        <taxon>Gammaproteobacteria</taxon>
        <taxon>Enterobacterales</taxon>
        <taxon>Enterobacteriaceae</taxon>
        <taxon>aphid secondary symbionts</taxon>
        <taxon>Candidatus Williamhamiltonella</taxon>
    </lineage>
</organism>
<sequence>MITTFAKRAYAKVSLPKLKPLTILRQRRLEVRMMRPICNRFVMLATELKQQKNIKLYNSLSYRRGGMYRLNSQP</sequence>
<dbReference type="KEGG" id="hde:HDEF_1012"/>
<dbReference type="HOGENOM" id="CLU_2682712_0_0_6"/>